<organism evidence="1 2">
    <name type="scientific">Cardiobacterium valvarum</name>
    <dbReference type="NCBI Taxonomy" id="194702"/>
    <lineage>
        <taxon>Bacteria</taxon>
        <taxon>Pseudomonadati</taxon>
        <taxon>Pseudomonadota</taxon>
        <taxon>Gammaproteobacteria</taxon>
        <taxon>Cardiobacteriales</taxon>
        <taxon>Cardiobacteriaceae</taxon>
        <taxon>Cardiobacterium</taxon>
    </lineage>
</organism>
<proteinExistence type="predicted"/>
<dbReference type="EMBL" id="UFUW01000001">
    <property type="protein sequence ID" value="SUX23902.1"/>
    <property type="molecule type" value="Genomic_DNA"/>
</dbReference>
<sequence>MNAADFARHCYLEKKRMTQETFAESPCPSAANAKIRALHLDDRQTALLKEAVSLLLTDAYYTLLLGLDGSCPIGDAEQQTYRLYDEADNLLTGDGDLEAAAYAYFHEGQYEQENPSDGADE</sequence>
<evidence type="ECO:0000313" key="2">
    <source>
        <dbReference type="Proteomes" id="UP000254572"/>
    </source>
</evidence>
<gene>
    <name evidence="1" type="ORF">NCTC13294_01614</name>
</gene>
<keyword evidence="2" id="KW-1185">Reference proteome</keyword>
<dbReference type="Proteomes" id="UP000254572">
    <property type="component" value="Unassembled WGS sequence"/>
</dbReference>
<evidence type="ECO:0000313" key="1">
    <source>
        <dbReference type="EMBL" id="SUX23902.1"/>
    </source>
</evidence>
<name>A0A381EAB0_9GAMM</name>
<reference evidence="1 2" key="1">
    <citation type="submission" date="2018-06" db="EMBL/GenBank/DDBJ databases">
        <authorList>
            <consortium name="Pathogen Informatics"/>
            <person name="Doyle S."/>
        </authorList>
    </citation>
    <scope>NUCLEOTIDE SEQUENCE [LARGE SCALE GENOMIC DNA]</scope>
    <source>
        <strain evidence="1 2">NCTC13294</strain>
    </source>
</reference>
<dbReference type="RefSeq" id="WP_115611851.1">
    <property type="nucleotide sequence ID" value="NZ_JBHLZC010000002.1"/>
</dbReference>
<protein>
    <submittedName>
        <fullName evidence="1">Uncharacterized protein</fullName>
    </submittedName>
</protein>
<dbReference type="OrthoDB" id="8704412at2"/>
<accession>A0A381EAB0</accession>
<dbReference type="AlphaFoldDB" id="A0A381EAB0"/>